<comment type="caution">
    <text evidence="5">The sequence shown here is derived from an EMBL/GenBank/DDBJ whole genome shotgun (WGS) entry which is preliminary data.</text>
</comment>
<evidence type="ECO:0000256" key="1">
    <source>
        <dbReference type="ARBA" id="ARBA00007626"/>
    </source>
</evidence>
<feature type="compositionally biased region" description="Low complexity" evidence="4">
    <location>
        <begin position="36"/>
        <end position="47"/>
    </location>
</feature>
<dbReference type="Pfam" id="PF01535">
    <property type="entry name" value="PPR"/>
    <property type="match status" value="2"/>
</dbReference>
<feature type="repeat" description="PPR" evidence="3">
    <location>
        <begin position="138"/>
        <end position="172"/>
    </location>
</feature>
<dbReference type="InterPro" id="IPR002885">
    <property type="entry name" value="PPR_rpt"/>
</dbReference>
<dbReference type="NCBIfam" id="TIGR00756">
    <property type="entry name" value="PPR"/>
    <property type="match status" value="6"/>
</dbReference>
<feature type="repeat" description="PPR" evidence="3">
    <location>
        <begin position="283"/>
        <end position="317"/>
    </location>
</feature>
<organism evidence="5 6">
    <name type="scientific">Turnera subulata</name>
    <dbReference type="NCBI Taxonomy" id="218843"/>
    <lineage>
        <taxon>Eukaryota</taxon>
        <taxon>Viridiplantae</taxon>
        <taxon>Streptophyta</taxon>
        <taxon>Embryophyta</taxon>
        <taxon>Tracheophyta</taxon>
        <taxon>Spermatophyta</taxon>
        <taxon>Magnoliopsida</taxon>
        <taxon>eudicotyledons</taxon>
        <taxon>Gunneridae</taxon>
        <taxon>Pentapetalae</taxon>
        <taxon>rosids</taxon>
        <taxon>fabids</taxon>
        <taxon>Malpighiales</taxon>
        <taxon>Passifloraceae</taxon>
        <taxon>Turnera</taxon>
    </lineage>
</organism>
<dbReference type="Gene3D" id="1.25.40.10">
    <property type="entry name" value="Tetratricopeptide repeat domain"/>
    <property type="match status" value="3"/>
</dbReference>
<name>A0A9Q0JGE3_9ROSI</name>
<feature type="repeat" description="PPR" evidence="3">
    <location>
        <begin position="248"/>
        <end position="282"/>
    </location>
</feature>
<keyword evidence="2" id="KW-0677">Repeat</keyword>
<dbReference type="Proteomes" id="UP001141552">
    <property type="component" value="Unassembled WGS sequence"/>
</dbReference>
<evidence type="ECO:0000313" key="6">
    <source>
        <dbReference type="Proteomes" id="UP001141552"/>
    </source>
</evidence>
<evidence type="ECO:0008006" key="7">
    <source>
        <dbReference type="Google" id="ProtNLM"/>
    </source>
</evidence>
<sequence length="494" mass="56228">MASSSLYSLQPSPLHFARSVLLRTTKCRLPPKHPPKVAVAAPAAVPPRVSTRPRKKKLDPADHKAEAQELVRFLVRGFRDRGKQQQPQPLVKILDKYVKVVRTEHCFLLFEELAKTDNWLQCLEVFRWMQKQRWYIADNGCYSKLISVMGKRGQTRMAMWLFSEMRNSGCRPDTSVYNSLIAAHLHSRDKSRALDKALAYFDKMKGTDRCKPNVVTYNILLRAFAQARNVGRVDALFQDLDQTSISPDVYTYNGVMDAYGKNGMIGEMESVLSRMKAHGCKPDIITFNLLIDSYGKKQLFDKMEQVFKSLMQSKEKPTLPTFNSMIVNYGKARLRDRAEYIFQKMTAMKYTPNSVTYESLITVYGFCDCVSKARDVFDQMVQSQKEVKASSLNAILDAYCMNGLTMEADELLESARGLGVRPDSSTYKLLYKAFTKANMKELVQKLLKHMDRDGIIPNKNFFADALGSPKPSRRHSNPKTPVSGSRTPKNTDKT</sequence>
<reference evidence="5" key="2">
    <citation type="journal article" date="2023" name="Plants (Basel)">
        <title>Annotation of the Turnera subulata (Passifloraceae) Draft Genome Reveals the S-Locus Evolved after the Divergence of Turneroideae from Passifloroideae in a Stepwise Manner.</title>
        <authorList>
            <person name="Henning P.M."/>
            <person name="Roalson E.H."/>
            <person name="Mir W."/>
            <person name="McCubbin A.G."/>
            <person name="Shore J.S."/>
        </authorList>
    </citation>
    <scope>NUCLEOTIDE SEQUENCE</scope>
    <source>
        <strain evidence="5">F60SS</strain>
    </source>
</reference>
<dbReference type="PANTHER" id="PTHR47874:SF5">
    <property type="entry name" value="PENTATRICOPEPTIDE REPEAT-CONTAINING PROTEIN PPR5 HOMOLOG, CHLOROPLASTIC"/>
    <property type="match status" value="1"/>
</dbReference>
<feature type="repeat" description="PPR" evidence="3">
    <location>
        <begin position="423"/>
        <end position="457"/>
    </location>
</feature>
<evidence type="ECO:0000313" key="5">
    <source>
        <dbReference type="EMBL" id="KAJ4840167.1"/>
    </source>
</evidence>
<feature type="region of interest" description="Disordered" evidence="4">
    <location>
        <begin position="466"/>
        <end position="494"/>
    </location>
</feature>
<dbReference type="Pfam" id="PF13041">
    <property type="entry name" value="PPR_2"/>
    <property type="match status" value="2"/>
</dbReference>
<gene>
    <name evidence="5" type="ORF">Tsubulata_000267</name>
</gene>
<feature type="region of interest" description="Disordered" evidence="4">
    <location>
        <begin position="32"/>
        <end position="61"/>
    </location>
</feature>
<accession>A0A9Q0JGE3</accession>
<dbReference type="InterPro" id="IPR011990">
    <property type="entry name" value="TPR-like_helical_dom_sf"/>
</dbReference>
<dbReference type="InterPro" id="IPR044179">
    <property type="entry name" value="PPR5-like"/>
</dbReference>
<evidence type="ECO:0000256" key="4">
    <source>
        <dbReference type="SAM" id="MobiDB-lite"/>
    </source>
</evidence>
<evidence type="ECO:0000256" key="3">
    <source>
        <dbReference type="PROSITE-ProRule" id="PRU00708"/>
    </source>
</evidence>
<feature type="repeat" description="PPR" evidence="3">
    <location>
        <begin position="388"/>
        <end position="422"/>
    </location>
</feature>
<proteinExistence type="inferred from homology"/>
<feature type="compositionally biased region" description="Polar residues" evidence="4">
    <location>
        <begin position="478"/>
        <end position="488"/>
    </location>
</feature>
<dbReference type="EMBL" id="JAKUCV010003099">
    <property type="protein sequence ID" value="KAJ4840167.1"/>
    <property type="molecule type" value="Genomic_DNA"/>
</dbReference>
<evidence type="ECO:0000256" key="2">
    <source>
        <dbReference type="ARBA" id="ARBA00022737"/>
    </source>
</evidence>
<reference evidence="5" key="1">
    <citation type="submission" date="2022-02" db="EMBL/GenBank/DDBJ databases">
        <authorList>
            <person name="Henning P.M."/>
            <person name="McCubbin A.G."/>
            <person name="Shore J.S."/>
        </authorList>
    </citation>
    <scope>NUCLEOTIDE SEQUENCE</scope>
    <source>
        <strain evidence="5">F60SS</strain>
        <tissue evidence="5">Leaves</tissue>
    </source>
</reference>
<dbReference type="GO" id="GO:0003729">
    <property type="term" value="F:mRNA binding"/>
    <property type="evidence" value="ECO:0007669"/>
    <property type="project" value="InterPro"/>
</dbReference>
<dbReference type="Pfam" id="PF13812">
    <property type="entry name" value="PPR_3"/>
    <property type="match status" value="1"/>
</dbReference>
<dbReference type="OrthoDB" id="185373at2759"/>
<dbReference type="PROSITE" id="PS51375">
    <property type="entry name" value="PPR"/>
    <property type="match status" value="7"/>
</dbReference>
<dbReference type="AlphaFoldDB" id="A0A9Q0JGE3"/>
<feature type="repeat" description="PPR" evidence="3">
    <location>
        <begin position="318"/>
        <end position="352"/>
    </location>
</feature>
<comment type="similarity">
    <text evidence="1">Belongs to the PPR family. P subfamily.</text>
</comment>
<keyword evidence="6" id="KW-1185">Reference proteome</keyword>
<dbReference type="PANTHER" id="PTHR47874">
    <property type="entry name" value="EXPRESSED PROTEIN"/>
    <property type="match status" value="1"/>
</dbReference>
<feature type="repeat" description="PPR" evidence="3">
    <location>
        <begin position="213"/>
        <end position="247"/>
    </location>
</feature>
<protein>
    <recommendedName>
        <fullName evidence="7">Pentacotripeptide-repeat region of PRORP domain-containing protein</fullName>
    </recommendedName>
</protein>